<dbReference type="EMBL" id="CP001098">
    <property type="protein sequence ID" value="ACL69870.1"/>
    <property type="molecule type" value="Genomic_DNA"/>
</dbReference>
<organism evidence="2 3">
    <name type="scientific">Halothermothrix orenii (strain H 168 / OCM 544 / DSM 9562)</name>
    <dbReference type="NCBI Taxonomy" id="373903"/>
    <lineage>
        <taxon>Bacteria</taxon>
        <taxon>Bacillati</taxon>
        <taxon>Bacillota</taxon>
        <taxon>Clostridia</taxon>
        <taxon>Halanaerobiales</taxon>
        <taxon>Halothermotrichaceae</taxon>
        <taxon>Halothermothrix</taxon>
    </lineage>
</organism>
<dbReference type="InterPro" id="IPR011767">
    <property type="entry name" value="GLR_AS"/>
</dbReference>
<dbReference type="eggNOG" id="COG0695">
    <property type="taxonomic scope" value="Bacteria"/>
</dbReference>
<dbReference type="InterPro" id="IPR004045">
    <property type="entry name" value="Glutathione_S-Trfase_N"/>
</dbReference>
<dbReference type="AlphaFoldDB" id="B8CX51"/>
<dbReference type="PROSITE" id="PS00195">
    <property type="entry name" value="GLUTAREDOXIN_1"/>
    <property type="match status" value="1"/>
</dbReference>
<proteinExistence type="predicted"/>
<gene>
    <name evidence="2" type="ordered locus">Hore_11170</name>
</gene>
<dbReference type="Gene3D" id="3.40.30.10">
    <property type="entry name" value="Glutaredoxin"/>
    <property type="match status" value="1"/>
</dbReference>
<accession>B8CX51</accession>
<dbReference type="SUPFAM" id="SSF52833">
    <property type="entry name" value="Thioredoxin-like"/>
    <property type="match status" value="1"/>
</dbReference>
<dbReference type="OrthoDB" id="9795531at2"/>
<evidence type="ECO:0000313" key="3">
    <source>
        <dbReference type="Proteomes" id="UP000000719"/>
    </source>
</evidence>
<dbReference type="KEGG" id="hor:Hore_11170"/>
<dbReference type="Proteomes" id="UP000000719">
    <property type="component" value="Chromosome"/>
</dbReference>
<dbReference type="PROSITE" id="PS51354">
    <property type="entry name" value="GLUTAREDOXIN_2"/>
    <property type="match status" value="1"/>
</dbReference>
<dbReference type="STRING" id="373903.Hore_11170"/>
<dbReference type="HOGENOM" id="CLU_026126_8_1_9"/>
<keyword evidence="3" id="KW-1185">Reference proteome</keyword>
<evidence type="ECO:0000313" key="2">
    <source>
        <dbReference type="EMBL" id="ACL69870.1"/>
    </source>
</evidence>
<dbReference type="Pfam" id="PF13417">
    <property type="entry name" value="GST_N_3"/>
    <property type="match status" value="1"/>
</dbReference>
<dbReference type="CDD" id="cd00570">
    <property type="entry name" value="GST_N_family"/>
    <property type="match status" value="1"/>
</dbReference>
<feature type="domain" description="GST N-terminal" evidence="1">
    <location>
        <begin position="2"/>
        <end position="78"/>
    </location>
</feature>
<reference evidence="2 3" key="1">
    <citation type="journal article" date="2009" name="PLoS ONE">
        <title>Genome analysis of the anaerobic thermohalophilic bacterium Halothermothrix orenii.</title>
        <authorList>
            <person name="Mavromatis K."/>
            <person name="Ivanova N."/>
            <person name="Anderson I."/>
            <person name="Lykidis A."/>
            <person name="Hooper S.D."/>
            <person name="Sun H."/>
            <person name="Kunin V."/>
            <person name="Lapidus A."/>
            <person name="Hugenholtz P."/>
            <person name="Patel B."/>
            <person name="Kyrpides N.C."/>
        </authorList>
    </citation>
    <scope>NUCLEOTIDE SEQUENCE [LARGE SCALE GENOMIC DNA]</scope>
    <source>
        <strain evidence="3">H 168 / OCM 544 / DSM 9562</strain>
    </source>
</reference>
<name>B8CX51_HALOH</name>
<dbReference type="RefSeq" id="WP_012636055.1">
    <property type="nucleotide sequence ID" value="NC_011899.1"/>
</dbReference>
<dbReference type="InterPro" id="IPR036249">
    <property type="entry name" value="Thioredoxin-like_sf"/>
</dbReference>
<evidence type="ECO:0000259" key="1">
    <source>
        <dbReference type="PROSITE" id="PS50404"/>
    </source>
</evidence>
<protein>
    <submittedName>
        <fullName evidence="2">Glutaredoxin</fullName>
    </submittedName>
</protein>
<sequence length="78" mass="9390">MPELILYYFEECPYCQKVLDYIKKNEVEVTLRNTRKDHEARRELEMIGGKYQVPCLLINGSPLYESDDIIRWFQENNS</sequence>
<dbReference type="PROSITE" id="PS50404">
    <property type="entry name" value="GST_NTER"/>
    <property type="match status" value="1"/>
</dbReference>